<keyword evidence="1" id="KW-1133">Transmembrane helix</keyword>
<comment type="caution">
    <text evidence="2">The sequence shown here is derived from an EMBL/GenBank/DDBJ whole genome shotgun (WGS) entry which is preliminary data.</text>
</comment>
<organism evidence="2 3">
    <name type="scientific">Araneus ventricosus</name>
    <name type="common">Orbweaver spider</name>
    <name type="synonym">Epeira ventricosa</name>
    <dbReference type="NCBI Taxonomy" id="182803"/>
    <lineage>
        <taxon>Eukaryota</taxon>
        <taxon>Metazoa</taxon>
        <taxon>Ecdysozoa</taxon>
        <taxon>Arthropoda</taxon>
        <taxon>Chelicerata</taxon>
        <taxon>Arachnida</taxon>
        <taxon>Araneae</taxon>
        <taxon>Araneomorphae</taxon>
        <taxon>Entelegynae</taxon>
        <taxon>Araneoidea</taxon>
        <taxon>Araneidae</taxon>
        <taxon>Araneus</taxon>
    </lineage>
</organism>
<sequence length="128" mass="15061">MKKTFLKILQYAFVTINRKNKKYRKYYLLPLERRRYRFEKWSFLSYDRIFILLVNFVFLHIVTVVVGAFVPSVHRRIATDIEEITVKIVKPHQDDLQNFGIGFDKLSYKDIGPKRGESLGTMSGLLGG</sequence>
<accession>A0A4Y2WCR4</accession>
<evidence type="ECO:0000256" key="1">
    <source>
        <dbReference type="SAM" id="Phobius"/>
    </source>
</evidence>
<keyword evidence="3" id="KW-1185">Reference proteome</keyword>
<proteinExistence type="predicted"/>
<keyword evidence="1" id="KW-0812">Transmembrane</keyword>
<reference evidence="2 3" key="1">
    <citation type="journal article" date="2019" name="Sci. Rep.">
        <title>Orb-weaving spider Araneus ventricosus genome elucidates the spidroin gene catalogue.</title>
        <authorList>
            <person name="Kono N."/>
            <person name="Nakamura H."/>
            <person name="Ohtoshi R."/>
            <person name="Moran D.A.P."/>
            <person name="Shinohara A."/>
            <person name="Yoshida Y."/>
            <person name="Fujiwara M."/>
            <person name="Mori M."/>
            <person name="Tomita M."/>
            <person name="Arakawa K."/>
        </authorList>
    </citation>
    <scope>NUCLEOTIDE SEQUENCE [LARGE SCALE GENOMIC DNA]</scope>
</reference>
<dbReference type="EMBL" id="BGPR01058153">
    <property type="protein sequence ID" value="GBO34348.1"/>
    <property type="molecule type" value="Genomic_DNA"/>
</dbReference>
<protein>
    <submittedName>
        <fullName evidence="2">Uncharacterized protein</fullName>
    </submittedName>
</protein>
<evidence type="ECO:0000313" key="3">
    <source>
        <dbReference type="Proteomes" id="UP000499080"/>
    </source>
</evidence>
<dbReference type="Proteomes" id="UP000499080">
    <property type="component" value="Unassembled WGS sequence"/>
</dbReference>
<evidence type="ECO:0000313" key="2">
    <source>
        <dbReference type="EMBL" id="GBO34348.1"/>
    </source>
</evidence>
<dbReference type="AlphaFoldDB" id="A0A4Y2WCR4"/>
<feature type="transmembrane region" description="Helical" evidence="1">
    <location>
        <begin position="49"/>
        <end position="70"/>
    </location>
</feature>
<gene>
    <name evidence="2" type="ORF">AVEN_207625_1</name>
</gene>
<name>A0A4Y2WCR4_ARAVE</name>
<keyword evidence="1" id="KW-0472">Membrane</keyword>